<evidence type="ECO:0000313" key="2">
    <source>
        <dbReference type="EMBL" id="EKD15578.1"/>
    </source>
</evidence>
<dbReference type="HOGENOM" id="CLU_464661_0_0_1"/>
<feature type="compositionally biased region" description="Polar residues" evidence="1">
    <location>
        <begin position="248"/>
        <end position="260"/>
    </location>
</feature>
<feature type="compositionally biased region" description="Basic and acidic residues" evidence="1">
    <location>
        <begin position="341"/>
        <end position="350"/>
    </location>
</feature>
<name>K1X4I5_MARBU</name>
<feature type="compositionally biased region" description="Low complexity" evidence="1">
    <location>
        <begin position="117"/>
        <end position="136"/>
    </location>
</feature>
<feature type="compositionally biased region" description="Basic and acidic residues" evidence="1">
    <location>
        <begin position="47"/>
        <end position="63"/>
    </location>
</feature>
<feature type="region of interest" description="Disordered" evidence="1">
    <location>
        <begin position="110"/>
        <end position="286"/>
    </location>
</feature>
<feature type="compositionally biased region" description="Basic and acidic residues" evidence="1">
    <location>
        <begin position="300"/>
        <end position="309"/>
    </location>
</feature>
<gene>
    <name evidence="2" type="ORF">MBM_06206</name>
</gene>
<dbReference type="KEGG" id="mbe:MBM_06206"/>
<dbReference type="InParanoid" id="K1X4I5"/>
<feature type="compositionally biased region" description="Polar residues" evidence="1">
    <location>
        <begin position="201"/>
        <end position="218"/>
    </location>
</feature>
<feature type="compositionally biased region" description="Polar residues" evidence="1">
    <location>
        <begin position="459"/>
        <end position="486"/>
    </location>
</feature>
<accession>K1X4I5</accession>
<dbReference type="AlphaFoldDB" id="K1X4I5"/>
<evidence type="ECO:0000256" key="1">
    <source>
        <dbReference type="SAM" id="MobiDB-lite"/>
    </source>
</evidence>
<protein>
    <submittedName>
        <fullName evidence="2">Uncharacterized protein</fullName>
    </submittedName>
</protein>
<feature type="compositionally biased region" description="Pro residues" evidence="1">
    <location>
        <begin position="169"/>
        <end position="179"/>
    </location>
</feature>
<organism evidence="2 3">
    <name type="scientific">Marssonina brunnea f. sp. multigermtubi (strain MB_m1)</name>
    <name type="common">Marssonina leaf spot fungus</name>
    <dbReference type="NCBI Taxonomy" id="1072389"/>
    <lineage>
        <taxon>Eukaryota</taxon>
        <taxon>Fungi</taxon>
        <taxon>Dikarya</taxon>
        <taxon>Ascomycota</taxon>
        <taxon>Pezizomycotina</taxon>
        <taxon>Leotiomycetes</taxon>
        <taxon>Helotiales</taxon>
        <taxon>Drepanopezizaceae</taxon>
        <taxon>Drepanopeziza</taxon>
    </lineage>
</organism>
<reference evidence="2 3" key="1">
    <citation type="journal article" date="2012" name="BMC Genomics">
        <title>Sequencing the genome of Marssonina brunnea reveals fungus-poplar co-evolution.</title>
        <authorList>
            <person name="Zhu S."/>
            <person name="Cao Y.-Z."/>
            <person name="Jiang C."/>
            <person name="Tan B.-Y."/>
            <person name="Wang Z."/>
            <person name="Feng S."/>
            <person name="Zhang L."/>
            <person name="Su X.-H."/>
            <person name="Brejova B."/>
            <person name="Vinar T."/>
            <person name="Xu M."/>
            <person name="Wang M.-X."/>
            <person name="Zhang S.-G."/>
            <person name="Huang M.-R."/>
            <person name="Wu R."/>
            <person name="Zhou Y."/>
        </authorList>
    </citation>
    <scope>NUCLEOTIDE SEQUENCE [LARGE SCALE GENOMIC DNA]</scope>
    <source>
        <strain evidence="2 3">MB_m1</strain>
    </source>
</reference>
<feature type="region of interest" description="Disordered" evidence="1">
    <location>
        <begin position="381"/>
        <end position="502"/>
    </location>
</feature>
<keyword evidence="3" id="KW-1185">Reference proteome</keyword>
<feature type="region of interest" description="Disordered" evidence="1">
    <location>
        <begin position="300"/>
        <end position="364"/>
    </location>
</feature>
<feature type="region of interest" description="Disordered" evidence="1">
    <location>
        <begin position="26"/>
        <end position="77"/>
    </location>
</feature>
<feature type="compositionally biased region" description="Polar residues" evidence="1">
    <location>
        <begin position="275"/>
        <end position="285"/>
    </location>
</feature>
<evidence type="ECO:0000313" key="3">
    <source>
        <dbReference type="Proteomes" id="UP000006753"/>
    </source>
</evidence>
<proteinExistence type="predicted"/>
<dbReference type="EMBL" id="JH921441">
    <property type="protein sequence ID" value="EKD15578.1"/>
    <property type="molecule type" value="Genomic_DNA"/>
</dbReference>
<dbReference type="Proteomes" id="UP000006753">
    <property type="component" value="Unassembled WGS sequence"/>
</dbReference>
<sequence>MIEGDDRHDIHCGPVNDAIFLCSPLRQAGQRPSSTHQDVGMEGSDPPGKEAPRFAAASDDRCELPQIPSKHPRRTRVWNEDERVWETAVSSDIPPSSPRTFGRLRVDPNFLPVRYGSQPSPSPVSASSSTTRSVPPMTKSSHKILQLTGFDPRFERALPIGHQQIPGSPSSPPSPPSPSSPTSTASVWSQPEAGNDEQEASPKNSSMSVGQSIIQSPNGEGERLTPSIYNISDRSSRSSRQSREPVKTQMSTAQVLTPQQPVLAPEQEELRRPTSPLTGPANHSTEVLALPEILDQDTLREQMGAERKPGSAHKHSVSKAASSTILPKPLAIPLKSSLKGKGREKGKPQDIDITNPPKKASFFRRSAKDSLEWDIYDAGFKEDPSRSRHHTPTTPVSPMFSMESDHLVLGPPLGSGESPKTRARIWGTGKHPLKSPFPFTRSHHETTAIGDGDDEAADTVQSPSTPRSFTRRLSNTMKHLSPTSPVNKKKAASVPPSSNKYVITNGARRADGPATPLPPKNGLSFAEGLVRGKEVVGKVKKSVGGTSKEEKRRESLKKRIVVVGITDQSPGLGLFPGLGLISKRMSS</sequence>
<dbReference type="OrthoDB" id="3545168at2759"/>